<organism evidence="2">
    <name type="scientific">marine sediment metagenome</name>
    <dbReference type="NCBI Taxonomy" id="412755"/>
    <lineage>
        <taxon>unclassified sequences</taxon>
        <taxon>metagenomes</taxon>
        <taxon>ecological metagenomes</taxon>
    </lineage>
</organism>
<dbReference type="InterPro" id="IPR017850">
    <property type="entry name" value="Alkaline_phosphatase_core_sf"/>
</dbReference>
<evidence type="ECO:0000313" key="2">
    <source>
        <dbReference type="EMBL" id="GAH47720.1"/>
    </source>
</evidence>
<dbReference type="PANTHER" id="PTHR46615">
    <property type="entry name" value="ARYLSULFATASE K"/>
    <property type="match status" value="1"/>
</dbReference>
<dbReference type="EMBL" id="BARU01024164">
    <property type="protein sequence ID" value="GAH47720.1"/>
    <property type="molecule type" value="Genomic_DNA"/>
</dbReference>
<sequence>PSLYKPEEMPIGILQLPGKPYPFYTNFVIKWSNLGEMTPEQMQIMRTYYYAKITMIDERIGDITRALEEKGMLDNTWIIYSTDHGENLGDHRLNQKIVFFESAVHIPLIIRPPGGVEGWQSSALTDLLDVAATFLEIAEAKSLDNCEGISLLRKIKGGPSGPEAQKGKDVIFSEVLGYSMVFDGRYKLAANARNSELVELIDLKEDPQELSNKIDDPSLLEIRNNLFEKYLKPFLEKTDPKKLSEYEKRREKKEKRVDETDIYQIIKLLEILEFLIL</sequence>
<protein>
    <recommendedName>
        <fullName evidence="1">Sulfatase N-terminal domain-containing protein</fullName>
    </recommendedName>
</protein>
<feature type="domain" description="Sulfatase N-terminal" evidence="1">
    <location>
        <begin position="41"/>
        <end position="138"/>
    </location>
</feature>
<dbReference type="Pfam" id="PF00884">
    <property type="entry name" value="Sulfatase"/>
    <property type="match status" value="1"/>
</dbReference>
<feature type="non-terminal residue" evidence="2">
    <location>
        <position position="277"/>
    </location>
</feature>
<evidence type="ECO:0000259" key="1">
    <source>
        <dbReference type="Pfam" id="PF00884"/>
    </source>
</evidence>
<dbReference type="InterPro" id="IPR051849">
    <property type="entry name" value="GAG-degrading_sulfatase"/>
</dbReference>
<dbReference type="AlphaFoldDB" id="X1GS72"/>
<comment type="caution">
    <text evidence="2">The sequence shown here is derived from an EMBL/GenBank/DDBJ whole genome shotgun (WGS) entry which is preliminary data.</text>
</comment>
<name>X1GS72_9ZZZZ</name>
<accession>X1GS72</accession>
<reference evidence="2" key="1">
    <citation type="journal article" date="2014" name="Front. Microbiol.">
        <title>High frequency of phylogenetically diverse reductive dehalogenase-homologous genes in deep subseafloor sedimentary metagenomes.</title>
        <authorList>
            <person name="Kawai M."/>
            <person name="Futagami T."/>
            <person name="Toyoda A."/>
            <person name="Takaki Y."/>
            <person name="Nishi S."/>
            <person name="Hori S."/>
            <person name="Arai W."/>
            <person name="Tsubouchi T."/>
            <person name="Morono Y."/>
            <person name="Uchiyama I."/>
            <person name="Ito T."/>
            <person name="Fujiyama A."/>
            <person name="Inagaki F."/>
            <person name="Takami H."/>
        </authorList>
    </citation>
    <scope>NUCLEOTIDE SEQUENCE</scope>
    <source>
        <strain evidence="2">Expedition CK06-06</strain>
    </source>
</reference>
<gene>
    <name evidence="2" type="ORF">S03H2_39126</name>
</gene>
<dbReference type="GO" id="GO:0004065">
    <property type="term" value="F:arylsulfatase activity"/>
    <property type="evidence" value="ECO:0007669"/>
    <property type="project" value="TreeGrafter"/>
</dbReference>
<dbReference type="Gene3D" id="3.40.720.10">
    <property type="entry name" value="Alkaline Phosphatase, subunit A"/>
    <property type="match status" value="1"/>
</dbReference>
<dbReference type="PANTHER" id="PTHR46615:SF1">
    <property type="entry name" value="ARYLSULFATASE K"/>
    <property type="match status" value="1"/>
</dbReference>
<dbReference type="GO" id="GO:0015024">
    <property type="term" value="F:glucuronate-2-sulfatase activity"/>
    <property type="evidence" value="ECO:0007669"/>
    <property type="project" value="TreeGrafter"/>
</dbReference>
<proteinExistence type="predicted"/>
<dbReference type="SUPFAM" id="SSF53649">
    <property type="entry name" value="Alkaline phosphatase-like"/>
    <property type="match status" value="1"/>
</dbReference>
<feature type="non-terminal residue" evidence="2">
    <location>
        <position position="1"/>
    </location>
</feature>
<dbReference type="InterPro" id="IPR000917">
    <property type="entry name" value="Sulfatase_N"/>
</dbReference>